<accession>A0A6C0BP00</accession>
<dbReference type="EMBL" id="MN739209">
    <property type="protein sequence ID" value="QHS93770.1"/>
    <property type="molecule type" value="Genomic_DNA"/>
</dbReference>
<dbReference type="AlphaFoldDB" id="A0A6C0BP00"/>
<name>A0A6C0BP00_9ZZZZ</name>
<organism evidence="1">
    <name type="scientific">viral metagenome</name>
    <dbReference type="NCBI Taxonomy" id="1070528"/>
    <lineage>
        <taxon>unclassified sequences</taxon>
        <taxon>metagenomes</taxon>
        <taxon>organismal metagenomes</taxon>
    </lineage>
</organism>
<sequence length="476" mass="55658">MPSDSQIRDVLYVLRVSLPQKSDALRKALQASERYGYNKMLYDKLADYMQERFAEGPDMKWPALPTLKQYVEVRERKEILQEDIEERYGRDLSDIITSLLPDEPEAKADDLDWYLYLLRETQEPLPSSAFQHRSLAVQQQPRAAHNTYFARLPPRRLGGDGLFVAVPSRLYPNLYVLRAKQDDDDCKVRVKFKYEEPDWKTISEELAQDRSLIAIVVRHGRDVWVASRLHLGASSVSDNPYDWGAHNLVLEKRKALSPLALVAAEQPMVDYLANTANRPPTINRRFHTLPLKYEELLCYPPPYIEFSPQLPGATAVALTQAMKKYRDHSLYKLFVKDLLDLDERTAYLVGRDGKVDVVVDLPDEPVLGKFYRDYEEYKSRYLPRPNDHFKYYIVDHNSFIHVFKSCRYQKDQARVIARMLRTQMVDEEKVAQRITQFERQLFMSGLSLRVYRINLARLKLEEDIEWLLDLAIYLGT</sequence>
<protein>
    <submittedName>
        <fullName evidence="1">Uncharacterized protein</fullName>
    </submittedName>
</protein>
<proteinExistence type="predicted"/>
<evidence type="ECO:0000313" key="1">
    <source>
        <dbReference type="EMBL" id="QHS93770.1"/>
    </source>
</evidence>
<reference evidence="1" key="1">
    <citation type="journal article" date="2020" name="Nature">
        <title>Giant virus diversity and host interactions through global metagenomics.</title>
        <authorList>
            <person name="Schulz F."/>
            <person name="Roux S."/>
            <person name="Paez-Espino D."/>
            <person name="Jungbluth S."/>
            <person name="Walsh D.A."/>
            <person name="Denef V.J."/>
            <person name="McMahon K.D."/>
            <person name="Konstantinidis K.T."/>
            <person name="Eloe-Fadrosh E.A."/>
            <person name="Kyrpides N.C."/>
            <person name="Woyke T."/>
        </authorList>
    </citation>
    <scope>NUCLEOTIDE SEQUENCE</scope>
    <source>
        <strain evidence="1">GVMAG-M-3300018080-19</strain>
    </source>
</reference>